<evidence type="ECO:0000256" key="1">
    <source>
        <dbReference type="ARBA" id="ARBA00001974"/>
    </source>
</evidence>
<comment type="subcellular location">
    <subcellularLocation>
        <location evidence="2">Mitochondrion</location>
    </subcellularLocation>
</comment>
<feature type="non-terminal residue" evidence="17">
    <location>
        <position position="1"/>
    </location>
</feature>
<feature type="non-terminal residue" evidence="17">
    <location>
        <position position="180"/>
    </location>
</feature>
<evidence type="ECO:0000256" key="2">
    <source>
        <dbReference type="ARBA" id="ARBA00004173"/>
    </source>
</evidence>
<evidence type="ECO:0000256" key="14">
    <source>
        <dbReference type="ARBA" id="ARBA00066447"/>
    </source>
</evidence>
<dbReference type="EC" id="1.8.5.8" evidence="14"/>
<dbReference type="EMBL" id="CAJOBB010020129">
    <property type="protein sequence ID" value="CAF4364946.1"/>
    <property type="molecule type" value="Genomic_DNA"/>
</dbReference>
<keyword evidence="5" id="KW-0274">FAD</keyword>
<evidence type="ECO:0000256" key="13">
    <source>
        <dbReference type="ARBA" id="ARBA00060891"/>
    </source>
</evidence>
<dbReference type="InterPro" id="IPR015904">
    <property type="entry name" value="Sulphide_quinone_reductase"/>
</dbReference>
<keyword evidence="3" id="KW-0285">Flavoprotein</keyword>
<evidence type="ECO:0000256" key="15">
    <source>
        <dbReference type="ARBA" id="ARBA00070160"/>
    </source>
</evidence>
<dbReference type="GO" id="GO:0070221">
    <property type="term" value="P:sulfide oxidation, using sulfide:quinone oxidoreductase"/>
    <property type="evidence" value="ECO:0007669"/>
    <property type="project" value="TreeGrafter"/>
</dbReference>
<dbReference type="AlphaFoldDB" id="A0A820M032"/>
<comment type="caution">
    <text evidence="17">The sequence shown here is derived from an EMBL/GenBank/DDBJ whole genome shotgun (WGS) entry which is preliminary data.</text>
</comment>
<reference evidence="17" key="1">
    <citation type="submission" date="2021-02" db="EMBL/GenBank/DDBJ databases">
        <authorList>
            <person name="Nowell W R."/>
        </authorList>
    </citation>
    <scope>NUCLEOTIDE SEQUENCE</scope>
</reference>
<evidence type="ECO:0000256" key="9">
    <source>
        <dbReference type="ARBA" id="ARBA00051038"/>
    </source>
</evidence>
<keyword evidence="6" id="KW-0809">Transit peptide</keyword>
<comment type="similarity">
    <text evidence="13">Belongs to the SQRD family.</text>
</comment>
<comment type="catalytic activity">
    <reaction evidence="9">
        <text>ubiquinone-10 + hydrogen sulfide + sulfite + 2 H(+) = ubiquinol-10 + thiosulfate</text>
        <dbReference type="Rhea" id="RHEA:38359"/>
        <dbReference type="ChEBI" id="CHEBI:15378"/>
        <dbReference type="ChEBI" id="CHEBI:17359"/>
        <dbReference type="ChEBI" id="CHEBI:29919"/>
        <dbReference type="ChEBI" id="CHEBI:33542"/>
        <dbReference type="ChEBI" id="CHEBI:46245"/>
        <dbReference type="ChEBI" id="CHEBI:64183"/>
    </reaction>
    <physiologicalReaction direction="left-to-right" evidence="9">
        <dbReference type="Rhea" id="RHEA:38360"/>
    </physiologicalReaction>
</comment>
<comment type="catalytic activity">
    <reaction evidence="11">
        <text>a quinone + hydrogen sulfide + glutathione + H(+) = S-sulfanylglutathione + a quinol</text>
        <dbReference type="Rhea" id="RHEA:55156"/>
        <dbReference type="ChEBI" id="CHEBI:15378"/>
        <dbReference type="ChEBI" id="CHEBI:24646"/>
        <dbReference type="ChEBI" id="CHEBI:29919"/>
        <dbReference type="ChEBI" id="CHEBI:57925"/>
        <dbReference type="ChEBI" id="CHEBI:58905"/>
        <dbReference type="ChEBI" id="CHEBI:132124"/>
        <dbReference type="EC" id="1.8.5.8"/>
    </reaction>
    <physiologicalReaction direction="left-to-right" evidence="11">
        <dbReference type="Rhea" id="RHEA:55157"/>
    </physiologicalReaction>
</comment>
<dbReference type="PANTHER" id="PTHR10632">
    <property type="entry name" value="SULFIDE:QUINONE OXIDOREDUCTASE"/>
    <property type="match status" value="1"/>
</dbReference>
<dbReference type="GO" id="GO:0005739">
    <property type="term" value="C:mitochondrion"/>
    <property type="evidence" value="ECO:0007669"/>
    <property type="project" value="UniProtKB-SubCell"/>
</dbReference>
<dbReference type="Proteomes" id="UP000663868">
    <property type="component" value="Unassembled WGS sequence"/>
</dbReference>
<dbReference type="GO" id="GO:0070224">
    <property type="term" value="F:sulfide:quinone oxidoreductase activity"/>
    <property type="evidence" value="ECO:0007669"/>
    <property type="project" value="TreeGrafter"/>
</dbReference>
<evidence type="ECO:0000256" key="16">
    <source>
        <dbReference type="ARBA" id="ARBA00082958"/>
    </source>
</evidence>
<dbReference type="GO" id="GO:0106436">
    <property type="term" value="F:glutathione-dependent sulfide quinone oxidoreductase activity"/>
    <property type="evidence" value="ECO:0007669"/>
    <property type="project" value="UniProtKB-EC"/>
</dbReference>
<comment type="function">
    <text evidence="12">Catalyzes the oxidation of hydrogen sulfide with the help of a quinone, such as ubiquinone-10, giving rise to thiosulfate and ultimately to sulfane (molecular sulfur) atoms. Requires an additional electron acceptor; can use sulfite, sulfide or cyanide (in vitro). It is believed the in vivo electron acceptor is glutathione.</text>
</comment>
<evidence type="ECO:0000256" key="4">
    <source>
        <dbReference type="ARBA" id="ARBA00022719"/>
    </source>
</evidence>
<dbReference type="InterPro" id="IPR036188">
    <property type="entry name" value="FAD/NAD-bd_sf"/>
</dbReference>
<sequence length="180" mass="20284">NTTLIQSNASQIQPEKNLVQLDDGKQITYDYLIVAAGIQTRYDKIKGAIDALDNDPKHVVSIYSRKYVRNVYNTLNNFHGGEAIFTFPGTPIKCPGAPQKIMYLAEDLFRRNNIRDKTTVIYNTALPVIFGVKKYAAALMEVVKARNIQLNTRLNLAEVRADSKEAIFENLDQPGTMKTF</sequence>
<evidence type="ECO:0000256" key="12">
    <source>
        <dbReference type="ARBA" id="ARBA00059167"/>
    </source>
</evidence>
<comment type="catalytic activity">
    <reaction evidence="10">
        <text>ubiquinone-10 + hydrogen sulfide + glutathione + H(+) = S-sulfanylglutathione + ubiquinol-10</text>
        <dbReference type="Rhea" id="RHEA:62608"/>
        <dbReference type="ChEBI" id="CHEBI:15378"/>
        <dbReference type="ChEBI" id="CHEBI:29919"/>
        <dbReference type="ChEBI" id="CHEBI:46245"/>
        <dbReference type="ChEBI" id="CHEBI:57925"/>
        <dbReference type="ChEBI" id="CHEBI:58905"/>
        <dbReference type="ChEBI" id="CHEBI:64183"/>
    </reaction>
    <physiologicalReaction direction="left-to-right" evidence="10">
        <dbReference type="Rhea" id="RHEA:62609"/>
    </physiologicalReaction>
</comment>
<name>A0A820M032_9BILA</name>
<evidence type="ECO:0000256" key="3">
    <source>
        <dbReference type="ARBA" id="ARBA00022630"/>
    </source>
</evidence>
<evidence type="ECO:0000313" key="17">
    <source>
        <dbReference type="EMBL" id="CAF4364946.1"/>
    </source>
</evidence>
<gene>
    <name evidence="17" type="ORF">KXQ929_LOCUS49029</name>
</gene>
<evidence type="ECO:0000313" key="18">
    <source>
        <dbReference type="Proteomes" id="UP000663868"/>
    </source>
</evidence>
<evidence type="ECO:0000256" key="10">
    <source>
        <dbReference type="ARBA" id="ARBA00052810"/>
    </source>
</evidence>
<dbReference type="GO" id="GO:0048038">
    <property type="term" value="F:quinone binding"/>
    <property type="evidence" value="ECO:0007669"/>
    <property type="project" value="UniProtKB-KW"/>
</dbReference>
<dbReference type="GO" id="GO:0071949">
    <property type="term" value="F:FAD binding"/>
    <property type="evidence" value="ECO:0007669"/>
    <property type="project" value="TreeGrafter"/>
</dbReference>
<comment type="cofactor">
    <cofactor evidence="1">
        <name>FAD</name>
        <dbReference type="ChEBI" id="CHEBI:57692"/>
    </cofactor>
</comment>
<accession>A0A820M032</accession>
<protein>
    <recommendedName>
        <fullName evidence="15">Sulfide:quinone oxidoreductase, mitochondrial</fullName>
        <ecNumber evidence="14">1.8.5.8</ecNumber>
    </recommendedName>
    <alternativeName>
        <fullName evidence="16">Sulfide quinone oxidoreductase</fullName>
    </alternativeName>
</protein>
<evidence type="ECO:0000256" key="8">
    <source>
        <dbReference type="ARBA" id="ARBA00023128"/>
    </source>
</evidence>
<evidence type="ECO:0000256" key="7">
    <source>
        <dbReference type="ARBA" id="ARBA00023002"/>
    </source>
</evidence>
<evidence type="ECO:0000256" key="6">
    <source>
        <dbReference type="ARBA" id="ARBA00022946"/>
    </source>
</evidence>
<proteinExistence type="inferred from homology"/>
<evidence type="ECO:0000256" key="11">
    <source>
        <dbReference type="ARBA" id="ARBA00052986"/>
    </source>
</evidence>
<keyword evidence="8" id="KW-0496">Mitochondrion</keyword>
<dbReference type="SUPFAM" id="SSF51905">
    <property type="entry name" value="FAD/NAD(P)-binding domain"/>
    <property type="match status" value="2"/>
</dbReference>
<dbReference type="Gene3D" id="3.50.50.100">
    <property type="match status" value="1"/>
</dbReference>
<organism evidence="17 18">
    <name type="scientific">Adineta steineri</name>
    <dbReference type="NCBI Taxonomy" id="433720"/>
    <lineage>
        <taxon>Eukaryota</taxon>
        <taxon>Metazoa</taxon>
        <taxon>Spiralia</taxon>
        <taxon>Gnathifera</taxon>
        <taxon>Rotifera</taxon>
        <taxon>Eurotatoria</taxon>
        <taxon>Bdelloidea</taxon>
        <taxon>Adinetida</taxon>
        <taxon>Adinetidae</taxon>
        <taxon>Adineta</taxon>
    </lineage>
</organism>
<dbReference type="PANTHER" id="PTHR10632:SF2">
    <property type="entry name" value="SULFIDE:QUINONE OXIDOREDUCTASE, MITOCHONDRIAL"/>
    <property type="match status" value="1"/>
</dbReference>
<keyword evidence="7" id="KW-0560">Oxidoreductase</keyword>
<dbReference type="FunFam" id="3.50.50.60:FF:000034">
    <property type="entry name" value="sulfide:quinone oxidoreductase, mitochondrial"/>
    <property type="match status" value="1"/>
</dbReference>
<evidence type="ECO:0000256" key="5">
    <source>
        <dbReference type="ARBA" id="ARBA00022827"/>
    </source>
</evidence>
<keyword evidence="4" id="KW-0874">Quinone</keyword>